<gene>
    <name evidence="1" type="ORF">MLD38_001108</name>
</gene>
<comment type="caution">
    <text evidence="1">The sequence shown here is derived from an EMBL/GenBank/DDBJ whole genome shotgun (WGS) entry which is preliminary data.</text>
</comment>
<name>A0ACB9SC70_9MYRT</name>
<organism evidence="1 2">
    <name type="scientific">Melastoma candidum</name>
    <dbReference type="NCBI Taxonomy" id="119954"/>
    <lineage>
        <taxon>Eukaryota</taxon>
        <taxon>Viridiplantae</taxon>
        <taxon>Streptophyta</taxon>
        <taxon>Embryophyta</taxon>
        <taxon>Tracheophyta</taxon>
        <taxon>Spermatophyta</taxon>
        <taxon>Magnoliopsida</taxon>
        <taxon>eudicotyledons</taxon>
        <taxon>Gunneridae</taxon>
        <taxon>Pentapetalae</taxon>
        <taxon>rosids</taxon>
        <taxon>malvids</taxon>
        <taxon>Myrtales</taxon>
        <taxon>Melastomataceae</taxon>
        <taxon>Melastomatoideae</taxon>
        <taxon>Melastomateae</taxon>
        <taxon>Melastoma</taxon>
    </lineage>
</organism>
<accession>A0ACB9SC70</accession>
<evidence type="ECO:0000313" key="2">
    <source>
        <dbReference type="Proteomes" id="UP001057402"/>
    </source>
</evidence>
<keyword evidence="2" id="KW-1185">Reference proteome</keyword>
<evidence type="ECO:0000313" key="1">
    <source>
        <dbReference type="EMBL" id="KAI4388813.1"/>
    </source>
</evidence>
<dbReference type="EMBL" id="CM042880">
    <property type="protein sequence ID" value="KAI4388813.1"/>
    <property type="molecule type" value="Genomic_DNA"/>
</dbReference>
<protein>
    <submittedName>
        <fullName evidence="1">Uncharacterized protein</fullName>
    </submittedName>
</protein>
<dbReference type="Proteomes" id="UP001057402">
    <property type="component" value="Chromosome 1"/>
</dbReference>
<sequence length="442" mass="49277">METNPLATFPLLLLAAVISAVISSPAAAASTLDGFSIWDGKVLELDESNFDAAISKFDFVFVDFYAPWCGHCKRLSPELDAAAKVLASLKEPIVIAKVDADKYSKLAIKHDIDGFPTLKIFANGVPTDYYGPRKSDLLVRYLKKFVAPDVALLDSDSAVSEFVESAGTHFPIYIGFGLDEAVILDYAKKYKKKAWFAVAKDFSEDVMVSYDFDKVPSLVALHPTYDEKNIFYGPFEENFVEDFVKQNFLPAIVPINRDTLKVLTDDDRNIVLTIVEDEGEDLSKKLFKLLKAAAYANRDLIFAYVGINQFGEFADSFGGTGKNELPKMIVWDGNEQYLTVVGSERIDTDVEDPETQISGFIKGYREGSTEQKRIGGPSFMKYVNSLIGIRTVYILVFLVCMLMLIRSISKEEPLRVGTREESEGSPSSEQEETEYKPGDKED</sequence>
<proteinExistence type="predicted"/>
<reference evidence="2" key="1">
    <citation type="journal article" date="2023" name="Front. Plant Sci.">
        <title>Chromosomal-level genome assembly of Melastoma candidum provides insights into trichome evolution.</title>
        <authorList>
            <person name="Zhong Y."/>
            <person name="Wu W."/>
            <person name="Sun C."/>
            <person name="Zou P."/>
            <person name="Liu Y."/>
            <person name="Dai S."/>
            <person name="Zhou R."/>
        </authorList>
    </citation>
    <scope>NUCLEOTIDE SEQUENCE [LARGE SCALE GENOMIC DNA]</scope>
</reference>